<accession>A0A1F7RXR5</accession>
<gene>
    <name evidence="5" type="ORF">A2W05_01555</name>
</gene>
<dbReference type="SUPFAM" id="SSF53901">
    <property type="entry name" value="Thiolase-like"/>
    <property type="match status" value="2"/>
</dbReference>
<evidence type="ECO:0000259" key="4">
    <source>
        <dbReference type="PROSITE" id="PS52004"/>
    </source>
</evidence>
<dbReference type="SMART" id="SM00825">
    <property type="entry name" value="PKS_KS"/>
    <property type="match status" value="1"/>
</dbReference>
<organism evidence="5 6">
    <name type="scientific">Candidatus Schekmanbacteria bacterium RBG_16_38_10</name>
    <dbReference type="NCBI Taxonomy" id="1817879"/>
    <lineage>
        <taxon>Bacteria</taxon>
        <taxon>Candidatus Schekmaniibacteriota</taxon>
    </lineage>
</organism>
<dbReference type="PANTHER" id="PTHR11712">
    <property type="entry name" value="POLYKETIDE SYNTHASE-RELATED"/>
    <property type="match status" value="1"/>
</dbReference>
<dbReference type="InterPro" id="IPR020841">
    <property type="entry name" value="PKS_Beta-ketoAc_synthase_dom"/>
</dbReference>
<name>A0A1F7RXR5_9BACT</name>
<dbReference type="InterPro" id="IPR014030">
    <property type="entry name" value="Ketoacyl_synth_N"/>
</dbReference>
<evidence type="ECO:0000313" key="6">
    <source>
        <dbReference type="Proteomes" id="UP000178797"/>
    </source>
</evidence>
<comment type="caution">
    <text evidence="5">The sequence shown here is derived from an EMBL/GenBank/DDBJ whole genome shotgun (WGS) entry which is preliminary data.</text>
</comment>
<feature type="domain" description="Ketosynthase family 3 (KS3)" evidence="4">
    <location>
        <begin position="4"/>
        <end position="407"/>
    </location>
</feature>
<dbReference type="Pfam" id="PF02801">
    <property type="entry name" value="Ketoacyl-synt_C"/>
    <property type="match status" value="1"/>
</dbReference>
<proteinExistence type="inferred from homology"/>
<dbReference type="InterPro" id="IPR014031">
    <property type="entry name" value="Ketoacyl_synth_C"/>
</dbReference>
<dbReference type="InterPro" id="IPR016039">
    <property type="entry name" value="Thiolase-like"/>
</dbReference>
<keyword evidence="2 3" id="KW-0808">Transferase</keyword>
<dbReference type="Proteomes" id="UP000178797">
    <property type="component" value="Unassembled WGS sequence"/>
</dbReference>
<dbReference type="Gene3D" id="3.40.47.10">
    <property type="match status" value="1"/>
</dbReference>
<evidence type="ECO:0000256" key="1">
    <source>
        <dbReference type="ARBA" id="ARBA00008467"/>
    </source>
</evidence>
<evidence type="ECO:0000313" key="5">
    <source>
        <dbReference type="EMBL" id="OGL46366.1"/>
    </source>
</evidence>
<dbReference type="CDD" id="cd00834">
    <property type="entry name" value="KAS_I_II"/>
    <property type="match status" value="1"/>
</dbReference>
<dbReference type="AlphaFoldDB" id="A0A1F7RXR5"/>
<dbReference type="PANTHER" id="PTHR11712:SF336">
    <property type="entry name" value="3-OXOACYL-[ACYL-CARRIER-PROTEIN] SYNTHASE, MITOCHONDRIAL"/>
    <property type="match status" value="1"/>
</dbReference>
<dbReference type="PROSITE" id="PS52004">
    <property type="entry name" value="KS3_2"/>
    <property type="match status" value="1"/>
</dbReference>
<dbReference type="GO" id="GO:0004315">
    <property type="term" value="F:3-oxoacyl-[acyl-carrier-protein] synthase activity"/>
    <property type="evidence" value="ECO:0007669"/>
    <property type="project" value="TreeGrafter"/>
</dbReference>
<dbReference type="GO" id="GO:0005829">
    <property type="term" value="C:cytosol"/>
    <property type="evidence" value="ECO:0007669"/>
    <property type="project" value="TreeGrafter"/>
</dbReference>
<evidence type="ECO:0000256" key="3">
    <source>
        <dbReference type="RuleBase" id="RU003694"/>
    </source>
</evidence>
<dbReference type="Pfam" id="PF00109">
    <property type="entry name" value="ketoacyl-synt"/>
    <property type="match status" value="1"/>
</dbReference>
<dbReference type="InterPro" id="IPR000794">
    <property type="entry name" value="Beta-ketoacyl_synthase"/>
</dbReference>
<dbReference type="GO" id="GO:0006633">
    <property type="term" value="P:fatty acid biosynthetic process"/>
    <property type="evidence" value="ECO:0007669"/>
    <property type="project" value="TreeGrafter"/>
</dbReference>
<dbReference type="EMBL" id="MGDE01000091">
    <property type="protein sequence ID" value="OGL46366.1"/>
    <property type="molecule type" value="Genomic_DNA"/>
</dbReference>
<evidence type="ECO:0000256" key="2">
    <source>
        <dbReference type="ARBA" id="ARBA00022679"/>
    </source>
</evidence>
<reference evidence="5 6" key="1">
    <citation type="journal article" date="2016" name="Nat. Commun.">
        <title>Thousands of microbial genomes shed light on interconnected biogeochemical processes in an aquifer system.</title>
        <authorList>
            <person name="Anantharaman K."/>
            <person name="Brown C.T."/>
            <person name="Hug L.A."/>
            <person name="Sharon I."/>
            <person name="Castelle C.J."/>
            <person name="Probst A.J."/>
            <person name="Thomas B.C."/>
            <person name="Singh A."/>
            <person name="Wilkins M.J."/>
            <person name="Karaoz U."/>
            <person name="Brodie E.L."/>
            <person name="Williams K.H."/>
            <person name="Hubbard S.S."/>
            <person name="Banfield J.F."/>
        </authorList>
    </citation>
    <scope>NUCLEOTIDE SEQUENCE [LARGE SCALE GENOMIC DNA]</scope>
</reference>
<sequence length="408" mass="44294">MGNSKRVVLTGIGIVTALGIGKDTHIDALRQCNSGISNITSFDASGYSCKNAGEVKNIPLNEWFSDNFFDGRKVSNITRGAKLLFLATNEALQDRPIHSNFISCPIVLGNTLGGMESATEYYKQLQGNPSNVRFSLIKNMLAYKEATLLSKRYNLTGQVITVSNTCSSSASAIGMGRRMIIRGRYPYAIVGGYEPLCEFTHSGFCSLHAITSTTCKPFDMNRDGMVLGEGAAILFIEDMQNAIKDNVNIYAEIVGYGEYLDTYHLTKPNPSSEGAIAAMQMALRDSELTPDDIDVVIAHATATEANDPVEAYAIEKVFQECRKKPFVTALKPIFGHTLGAASSIEATASILALKNGFIPPILNHHITDDRCKDISLVLGKPLEIKGKVILVNSFGFGGLNVCIIYRLP</sequence>
<comment type="similarity">
    <text evidence="1 3">Belongs to the thiolase-like superfamily. Beta-ketoacyl-ACP synthases family.</text>
</comment>
<protein>
    <recommendedName>
        <fullName evidence="4">Ketosynthase family 3 (KS3) domain-containing protein</fullName>
    </recommendedName>
</protein>